<dbReference type="GO" id="GO:0046872">
    <property type="term" value="F:metal ion binding"/>
    <property type="evidence" value="ECO:0007669"/>
    <property type="project" value="UniProtKB-KW"/>
</dbReference>
<proteinExistence type="predicted"/>
<dbReference type="Pfam" id="PF00753">
    <property type="entry name" value="Lactamase_B"/>
    <property type="match status" value="1"/>
</dbReference>
<dbReference type="AlphaFoldDB" id="A0A291R140"/>
<feature type="domain" description="Rhodanese" evidence="2">
    <location>
        <begin position="266"/>
        <end position="429"/>
    </location>
</feature>
<gene>
    <name evidence="3" type="ORF">COR50_10820</name>
</gene>
<evidence type="ECO:0000256" key="1">
    <source>
        <dbReference type="ARBA" id="ARBA00022723"/>
    </source>
</evidence>
<dbReference type="InterPro" id="IPR044528">
    <property type="entry name" value="POD-like_MBL-fold"/>
</dbReference>
<dbReference type="Gene3D" id="3.60.15.10">
    <property type="entry name" value="Ribonuclease Z/Hydroxyacylglutathione hydrolase-like"/>
    <property type="match status" value="1"/>
</dbReference>
<accession>A0A291R140</accession>
<dbReference type="GO" id="GO:0016787">
    <property type="term" value="F:hydrolase activity"/>
    <property type="evidence" value="ECO:0007669"/>
    <property type="project" value="UniProtKB-KW"/>
</dbReference>
<keyword evidence="3" id="KW-0378">Hydrolase</keyword>
<dbReference type="InterPro" id="IPR051682">
    <property type="entry name" value="Mito_Persulfide_Diox"/>
</dbReference>
<dbReference type="OrthoDB" id="9784009at2"/>
<organism evidence="3 4">
    <name type="scientific">Chitinophaga caeni</name>
    <dbReference type="NCBI Taxonomy" id="2029983"/>
    <lineage>
        <taxon>Bacteria</taxon>
        <taxon>Pseudomonadati</taxon>
        <taxon>Bacteroidota</taxon>
        <taxon>Chitinophagia</taxon>
        <taxon>Chitinophagales</taxon>
        <taxon>Chitinophagaceae</taxon>
        <taxon>Chitinophaga</taxon>
    </lineage>
</organism>
<keyword evidence="1" id="KW-0479">Metal-binding</keyword>
<dbReference type="PROSITE" id="PS50206">
    <property type="entry name" value="RHODANESE_3"/>
    <property type="match status" value="1"/>
</dbReference>
<dbReference type="InterPro" id="IPR001763">
    <property type="entry name" value="Rhodanese-like_dom"/>
</dbReference>
<dbReference type="KEGG" id="cbae:COR50_10820"/>
<dbReference type="CDD" id="cd00158">
    <property type="entry name" value="RHOD"/>
    <property type="match status" value="2"/>
</dbReference>
<dbReference type="Pfam" id="PF00581">
    <property type="entry name" value="Rhodanese"/>
    <property type="match status" value="2"/>
</dbReference>
<dbReference type="SMART" id="SM00849">
    <property type="entry name" value="Lactamase_B"/>
    <property type="match status" value="1"/>
</dbReference>
<dbReference type="RefSeq" id="WP_098196190.1">
    <property type="nucleotide sequence ID" value="NZ_CP023777.1"/>
</dbReference>
<dbReference type="GO" id="GO:0006749">
    <property type="term" value="P:glutathione metabolic process"/>
    <property type="evidence" value="ECO:0007669"/>
    <property type="project" value="InterPro"/>
</dbReference>
<dbReference type="SUPFAM" id="SSF56281">
    <property type="entry name" value="Metallo-hydrolase/oxidoreductase"/>
    <property type="match status" value="1"/>
</dbReference>
<keyword evidence="4" id="KW-1185">Reference proteome</keyword>
<reference evidence="3 4" key="1">
    <citation type="submission" date="2017-10" db="EMBL/GenBank/DDBJ databases">
        <title>Paenichitinophaga pekingensis gen. nov., sp. nov., isolated from activated sludge.</title>
        <authorList>
            <person name="Jin D."/>
            <person name="Kong X."/>
            <person name="Deng Y."/>
            <person name="Bai Z."/>
        </authorList>
    </citation>
    <scope>NUCLEOTIDE SEQUENCE [LARGE SCALE GENOMIC DNA]</scope>
    <source>
        <strain evidence="3 4">13</strain>
    </source>
</reference>
<name>A0A291R140_9BACT</name>
<sequence>MNIKQFYDKPLAQASYAVWNNGQMILVDPSRDPKPYYDLAASTGSKIMYVLETHPHADFVSSHLQIHRETGAQILVNDLVGVSYPYQSFNHGDTIQIGGNATIKALHTPGHSPDSNTYLLMDEHGQEVALFTGDFLFIGDVGRPDLREGAGKIHAKRQELARQMHQSIQNILPQIDGKAVVYPAHGAGSLCGKNLSDELSDTLANQRITNWALQDMSEEEFVESLLADQPFIPKYFPFDVEINRNGAESLAASIAGIPSLQADAILDEDADIVDTRPEADFKAGHLKGAINIQAAENDKYETWLGSLVDPGKAFYIVVPNDEDKANILERTAKIGYETAVKGVIVGKQFPVKDITRANVKGNPDESGEYYIVDIRQKGEHATNNIFETSVNIPLAELKDRASEIKTGKPVLIHCAGGYRSAVGASLLQSVRPDLKIVDLSTDINNFKQALQH</sequence>
<dbReference type="InterPro" id="IPR036873">
    <property type="entry name" value="Rhodanese-like_dom_sf"/>
</dbReference>
<dbReference type="EMBL" id="CP023777">
    <property type="protein sequence ID" value="ATL49824.1"/>
    <property type="molecule type" value="Genomic_DNA"/>
</dbReference>
<dbReference type="Gene3D" id="3.40.250.10">
    <property type="entry name" value="Rhodanese-like domain"/>
    <property type="match status" value="2"/>
</dbReference>
<dbReference type="GO" id="GO:0070813">
    <property type="term" value="P:hydrogen sulfide metabolic process"/>
    <property type="evidence" value="ECO:0007669"/>
    <property type="project" value="TreeGrafter"/>
</dbReference>
<evidence type="ECO:0000313" key="3">
    <source>
        <dbReference type="EMBL" id="ATL49824.1"/>
    </source>
</evidence>
<dbReference type="PANTHER" id="PTHR43084">
    <property type="entry name" value="PERSULFIDE DIOXYGENASE ETHE1"/>
    <property type="match status" value="1"/>
</dbReference>
<dbReference type="GO" id="GO:0050313">
    <property type="term" value="F:sulfur dioxygenase activity"/>
    <property type="evidence" value="ECO:0007669"/>
    <property type="project" value="InterPro"/>
</dbReference>
<dbReference type="InterPro" id="IPR001279">
    <property type="entry name" value="Metallo-B-lactamas"/>
</dbReference>
<dbReference type="InterPro" id="IPR036866">
    <property type="entry name" value="RibonucZ/Hydroxyglut_hydro"/>
</dbReference>
<dbReference type="Proteomes" id="UP000220133">
    <property type="component" value="Chromosome"/>
</dbReference>
<dbReference type="SUPFAM" id="SSF52821">
    <property type="entry name" value="Rhodanese/Cell cycle control phosphatase"/>
    <property type="match status" value="2"/>
</dbReference>
<protein>
    <submittedName>
        <fullName evidence="3">MBL fold metallo-hydrolase</fullName>
    </submittedName>
</protein>
<dbReference type="PANTHER" id="PTHR43084:SF1">
    <property type="entry name" value="PERSULFIDE DIOXYGENASE ETHE1, MITOCHONDRIAL"/>
    <property type="match status" value="1"/>
</dbReference>
<dbReference type="CDD" id="cd07724">
    <property type="entry name" value="POD-like_MBL-fold"/>
    <property type="match status" value="1"/>
</dbReference>
<evidence type="ECO:0000313" key="4">
    <source>
        <dbReference type="Proteomes" id="UP000220133"/>
    </source>
</evidence>
<evidence type="ECO:0000259" key="2">
    <source>
        <dbReference type="PROSITE" id="PS50206"/>
    </source>
</evidence>